<reference evidence="3" key="1">
    <citation type="submission" date="2017-02" db="EMBL/GenBank/DDBJ databases">
        <title>Natronthermophilus aegyptiacus gen. nov.,sp. nov., an aerobic, extremely halophilic alkalithermophilic archaeon isolated from the athalassohaline Wadi An Natrun, Egypt.</title>
        <authorList>
            <person name="Zhao B."/>
        </authorList>
    </citation>
    <scope>NUCLEOTIDE SEQUENCE [LARGE SCALE GENOMIC DNA]</scope>
    <source>
        <strain evidence="3">JW/NM-HA 15</strain>
    </source>
</reference>
<proteinExistence type="predicted"/>
<dbReference type="Proteomes" id="UP000250088">
    <property type="component" value="Chromosome"/>
</dbReference>
<organism evidence="2 3">
    <name type="scientific">Natrarchaeobaculum aegyptiacum</name>
    <dbReference type="NCBI Taxonomy" id="745377"/>
    <lineage>
        <taxon>Archaea</taxon>
        <taxon>Methanobacteriati</taxon>
        <taxon>Methanobacteriota</taxon>
        <taxon>Stenosarchaea group</taxon>
        <taxon>Halobacteria</taxon>
        <taxon>Halobacteriales</taxon>
        <taxon>Natrialbaceae</taxon>
        <taxon>Natrarchaeobaculum</taxon>
    </lineage>
</organism>
<dbReference type="EMBL" id="CP019893">
    <property type="protein sequence ID" value="ARS89851.1"/>
    <property type="molecule type" value="Genomic_DNA"/>
</dbReference>
<name>A0A2Z2HRQ0_9EURY</name>
<dbReference type="KEGG" id="naj:B1756_08955"/>
<dbReference type="GeneID" id="32894205"/>
<feature type="region of interest" description="Disordered" evidence="1">
    <location>
        <begin position="1"/>
        <end position="62"/>
    </location>
</feature>
<dbReference type="RefSeq" id="WP_086888230.1">
    <property type="nucleotide sequence ID" value="NZ_CP019893.1"/>
</dbReference>
<protein>
    <submittedName>
        <fullName evidence="2">Uncharacterized protein</fullName>
    </submittedName>
</protein>
<evidence type="ECO:0000313" key="3">
    <source>
        <dbReference type="Proteomes" id="UP000250088"/>
    </source>
</evidence>
<keyword evidence="3" id="KW-1185">Reference proteome</keyword>
<sequence>MSDDSNETTTTIVRPTLDGDYRTVRVPTDPRNRLERARERAKSTGKSADSAEFLEQERANWE</sequence>
<accession>A0A2Z2HRQ0</accession>
<evidence type="ECO:0000256" key="1">
    <source>
        <dbReference type="SAM" id="MobiDB-lite"/>
    </source>
</evidence>
<feature type="compositionally biased region" description="Basic and acidic residues" evidence="1">
    <location>
        <begin position="17"/>
        <end position="42"/>
    </location>
</feature>
<dbReference type="AlphaFoldDB" id="A0A2Z2HRQ0"/>
<gene>
    <name evidence="2" type="ORF">B1756_08955</name>
</gene>
<evidence type="ECO:0000313" key="2">
    <source>
        <dbReference type="EMBL" id="ARS89851.1"/>
    </source>
</evidence>